<accession>A0A6A6PNE5</accession>
<dbReference type="RefSeq" id="XP_033587523.1">
    <property type="nucleotide sequence ID" value="XM_033730127.1"/>
</dbReference>
<organism evidence="2 3">
    <name type="scientific">Neohortaea acidophila</name>
    <dbReference type="NCBI Taxonomy" id="245834"/>
    <lineage>
        <taxon>Eukaryota</taxon>
        <taxon>Fungi</taxon>
        <taxon>Dikarya</taxon>
        <taxon>Ascomycota</taxon>
        <taxon>Pezizomycotina</taxon>
        <taxon>Dothideomycetes</taxon>
        <taxon>Dothideomycetidae</taxon>
        <taxon>Mycosphaerellales</taxon>
        <taxon>Teratosphaeriaceae</taxon>
        <taxon>Neohortaea</taxon>
    </lineage>
</organism>
<dbReference type="EMBL" id="MU001639">
    <property type="protein sequence ID" value="KAF2480953.1"/>
    <property type="molecule type" value="Genomic_DNA"/>
</dbReference>
<proteinExistence type="predicted"/>
<evidence type="ECO:0000313" key="3">
    <source>
        <dbReference type="Proteomes" id="UP000799767"/>
    </source>
</evidence>
<dbReference type="AlphaFoldDB" id="A0A6A6PNE5"/>
<reference evidence="2" key="1">
    <citation type="journal article" date="2020" name="Stud. Mycol.">
        <title>101 Dothideomycetes genomes: a test case for predicting lifestyles and emergence of pathogens.</title>
        <authorList>
            <person name="Haridas S."/>
            <person name="Albert R."/>
            <person name="Binder M."/>
            <person name="Bloem J."/>
            <person name="Labutti K."/>
            <person name="Salamov A."/>
            <person name="Andreopoulos B."/>
            <person name="Baker S."/>
            <person name="Barry K."/>
            <person name="Bills G."/>
            <person name="Bluhm B."/>
            <person name="Cannon C."/>
            <person name="Castanera R."/>
            <person name="Culley D."/>
            <person name="Daum C."/>
            <person name="Ezra D."/>
            <person name="Gonzalez J."/>
            <person name="Henrissat B."/>
            <person name="Kuo A."/>
            <person name="Liang C."/>
            <person name="Lipzen A."/>
            <person name="Lutzoni F."/>
            <person name="Magnuson J."/>
            <person name="Mondo S."/>
            <person name="Nolan M."/>
            <person name="Ohm R."/>
            <person name="Pangilinan J."/>
            <person name="Park H.-J."/>
            <person name="Ramirez L."/>
            <person name="Alfaro M."/>
            <person name="Sun H."/>
            <person name="Tritt A."/>
            <person name="Yoshinaga Y."/>
            <person name="Zwiers L.-H."/>
            <person name="Turgeon B."/>
            <person name="Goodwin S."/>
            <person name="Spatafora J."/>
            <person name="Crous P."/>
            <person name="Grigoriev I."/>
        </authorList>
    </citation>
    <scope>NUCLEOTIDE SEQUENCE</scope>
    <source>
        <strain evidence="2">CBS 113389</strain>
    </source>
</reference>
<sequence length="200" mass="21619">MTSRRRTAESCKPQGEEMIPMEKVEKMASEKARQFDSGKQTTVRRSQCRLRVSSPALRTCEWREVLEVRRATGDGGDGPGARHNRACRSRDCSVGYLGRTMCVLGINAVSFSSPSLLPPLASFSSPSIISTTARGKVGVGGITAGHFAERGRGCGTTVQVRYAVGGRCGGRCGGPREEAKWRCDDESCLWEAAKELGLCK</sequence>
<evidence type="ECO:0000256" key="1">
    <source>
        <dbReference type="SAM" id="MobiDB-lite"/>
    </source>
</evidence>
<dbReference type="GeneID" id="54471129"/>
<protein>
    <submittedName>
        <fullName evidence="2">Uncharacterized protein</fullName>
    </submittedName>
</protein>
<gene>
    <name evidence="2" type="ORF">BDY17DRAFT_203088</name>
</gene>
<evidence type="ECO:0000313" key="2">
    <source>
        <dbReference type="EMBL" id="KAF2480953.1"/>
    </source>
</evidence>
<name>A0A6A6PNE5_9PEZI</name>
<feature type="region of interest" description="Disordered" evidence="1">
    <location>
        <begin position="1"/>
        <end position="20"/>
    </location>
</feature>
<dbReference type="Proteomes" id="UP000799767">
    <property type="component" value="Unassembled WGS sequence"/>
</dbReference>
<keyword evidence="3" id="KW-1185">Reference proteome</keyword>